<reference evidence="2" key="1">
    <citation type="submission" date="2019-03" db="EMBL/GenBank/DDBJ databases">
        <title>Draft Sequence and Annotation of the Mycoplasma phocicerebrale Strain 1049T Genome.</title>
        <authorList>
            <person name="Frasca S.Jr."/>
            <person name="Kutish G.F."/>
            <person name="Castellanos Gell J."/>
            <person name="Michaels D.L."/>
            <person name="Brown D.R."/>
        </authorList>
    </citation>
    <scope>NUCLEOTIDE SEQUENCE</scope>
    <source>
        <strain evidence="2">1049</strain>
    </source>
</reference>
<sequence>MNNQKIYVFAYASIQDPLFYENLLSNWKTKRPAVLNGYAKCIDSESNLLIKKDNSNKINGFVFEITKEELFMLDRWNKFPHYQRHIVNVMALDTNEMIENVQIYTKLEFGQVYLAPEDEPTLTTIYRNENEMNSFIEIEKLNKNFPIIDNAILYKVNEEQFNKIKNLKHPYLVLIIEDVVKKNYLFEHYAMIPLELKNEKFALMISFGQNKNLNSKFYYDAWENKDFNTSINILWKPLYEFDASFLAKSTPYKYINLRWDLTRKLPLFGAYNDKSFEYLVLDFDIDPLKRLNTLIEIIKKHSI</sequence>
<organism evidence="2 3">
    <name type="scientific">Metamycoplasma phocicerebrale</name>
    <dbReference type="NCBI Taxonomy" id="142649"/>
    <lineage>
        <taxon>Bacteria</taxon>
        <taxon>Bacillati</taxon>
        <taxon>Mycoplasmatota</taxon>
        <taxon>Mycoplasmoidales</taxon>
        <taxon>Metamycoplasmataceae</taxon>
        <taxon>Metamycoplasma</taxon>
    </lineage>
</organism>
<dbReference type="Gene3D" id="3.10.490.10">
    <property type="entry name" value="Gamma-glutamyl cyclotransferase-like"/>
    <property type="match status" value="1"/>
</dbReference>
<dbReference type="InterPro" id="IPR036568">
    <property type="entry name" value="GGCT-like_sf"/>
</dbReference>
<accession>A0A3T0TT55</accession>
<dbReference type="EMBL" id="CP033058">
    <property type="protein sequence ID" value="AZZ65203.1"/>
    <property type="molecule type" value="Genomic_DNA"/>
</dbReference>
<proteinExistence type="predicted"/>
<dbReference type="KEGG" id="mphc:DMC14_000015"/>
<name>A0A3T0TT55_9BACT</name>
<dbReference type="SUPFAM" id="SSF110857">
    <property type="entry name" value="Gamma-glutamyl cyclotransferase-like"/>
    <property type="match status" value="1"/>
</dbReference>
<evidence type="ECO:0000259" key="1">
    <source>
        <dbReference type="Pfam" id="PF06094"/>
    </source>
</evidence>
<dbReference type="RefSeq" id="WP_116171979.1">
    <property type="nucleotide sequence ID" value="NZ_CP033058.2"/>
</dbReference>
<dbReference type="AlphaFoldDB" id="A0A3T0TT55"/>
<evidence type="ECO:0000313" key="3">
    <source>
        <dbReference type="Proteomes" id="UP000256585"/>
    </source>
</evidence>
<evidence type="ECO:0000313" key="2">
    <source>
        <dbReference type="EMBL" id="AZZ65203.1"/>
    </source>
</evidence>
<dbReference type="InterPro" id="IPR009288">
    <property type="entry name" value="AIG2-like_dom"/>
</dbReference>
<dbReference type="GO" id="GO:0016740">
    <property type="term" value="F:transferase activity"/>
    <property type="evidence" value="ECO:0007669"/>
    <property type="project" value="UniProtKB-KW"/>
</dbReference>
<dbReference type="CDD" id="cd06661">
    <property type="entry name" value="GGCT_like"/>
    <property type="match status" value="1"/>
</dbReference>
<feature type="domain" description="Gamma-glutamylcyclotransferase AIG2-like" evidence="1">
    <location>
        <begin position="8"/>
        <end position="106"/>
    </location>
</feature>
<protein>
    <submittedName>
        <fullName evidence="2">Gamma-glutamylcyclotransferase</fullName>
    </submittedName>
</protein>
<keyword evidence="3" id="KW-1185">Reference proteome</keyword>
<dbReference type="Pfam" id="PF06094">
    <property type="entry name" value="GGACT"/>
    <property type="match status" value="1"/>
</dbReference>
<dbReference type="Proteomes" id="UP000256585">
    <property type="component" value="Chromosome"/>
</dbReference>
<gene>
    <name evidence="2" type="ORF">DMC14_000015</name>
</gene>
<dbReference type="OrthoDB" id="394793at2"/>
<dbReference type="InterPro" id="IPR013024">
    <property type="entry name" value="GGCT-like"/>
</dbReference>